<protein>
    <submittedName>
        <fullName evidence="1">Uncharacterized protein</fullName>
    </submittedName>
</protein>
<sequence>MKTTATRSAPTDVPSLDLALTLVDSAAGTFKKLNPSQNLEAFELSSSPSTRLGPEE</sequence>
<dbReference type="AlphaFoldDB" id="A0A1R3GH94"/>
<proteinExistence type="predicted"/>
<evidence type="ECO:0000313" key="1">
    <source>
        <dbReference type="EMBL" id="OMO57446.1"/>
    </source>
</evidence>
<dbReference type="Proteomes" id="UP000187203">
    <property type="component" value="Unassembled WGS sequence"/>
</dbReference>
<comment type="caution">
    <text evidence="1">The sequence shown here is derived from an EMBL/GenBank/DDBJ whole genome shotgun (WGS) entry which is preliminary data.</text>
</comment>
<reference evidence="2" key="1">
    <citation type="submission" date="2013-09" db="EMBL/GenBank/DDBJ databases">
        <title>Corchorus olitorius genome sequencing.</title>
        <authorList>
            <person name="Alam M."/>
            <person name="Haque M.S."/>
            <person name="Islam M.S."/>
            <person name="Emdad E.M."/>
            <person name="Islam M.M."/>
            <person name="Ahmed B."/>
            <person name="Halim A."/>
            <person name="Hossen Q.M.M."/>
            <person name="Hossain M.Z."/>
            <person name="Ahmed R."/>
            <person name="Khan M.M."/>
            <person name="Islam R."/>
            <person name="Rashid M.M."/>
            <person name="Khan S.A."/>
            <person name="Rahman M.S."/>
            <person name="Alam M."/>
            <person name="Yahiya A.S."/>
            <person name="Khan M.S."/>
            <person name="Azam M.S."/>
            <person name="Haque T."/>
            <person name="Lashkar M.Z.H."/>
            <person name="Akhand A.I."/>
            <person name="Morshed G."/>
            <person name="Roy S."/>
            <person name="Uddin K.S."/>
            <person name="Rabeya T."/>
            <person name="Hossain A.S."/>
            <person name="Chowdhury A."/>
            <person name="Snigdha A.R."/>
            <person name="Mortoza M.S."/>
            <person name="Matin S.A."/>
            <person name="Hoque S.M.E."/>
            <person name="Islam M.K."/>
            <person name="Roy D.K."/>
            <person name="Haider R."/>
            <person name="Moosa M.M."/>
            <person name="Elias S.M."/>
            <person name="Hasan A.M."/>
            <person name="Jahan S."/>
            <person name="Shafiuddin M."/>
            <person name="Mahmood N."/>
            <person name="Shommy N.S."/>
        </authorList>
    </citation>
    <scope>NUCLEOTIDE SEQUENCE [LARGE SCALE GENOMIC DNA]</scope>
    <source>
        <strain evidence="2">cv. O-4</strain>
    </source>
</reference>
<organism evidence="1 2">
    <name type="scientific">Corchorus olitorius</name>
    <dbReference type="NCBI Taxonomy" id="93759"/>
    <lineage>
        <taxon>Eukaryota</taxon>
        <taxon>Viridiplantae</taxon>
        <taxon>Streptophyta</taxon>
        <taxon>Embryophyta</taxon>
        <taxon>Tracheophyta</taxon>
        <taxon>Spermatophyta</taxon>
        <taxon>Magnoliopsida</taxon>
        <taxon>eudicotyledons</taxon>
        <taxon>Gunneridae</taxon>
        <taxon>Pentapetalae</taxon>
        <taxon>rosids</taxon>
        <taxon>malvids</taxon>
        <taxon>Malvales</taxon>
        <taxon>Malvaceae</taxon>
        <taxon>Grewioideae</taxon>
        <taxon>Apeibeae</taxon>
        <taxon>Corchorus</taxon>
    </lineage>
</organism>
<dbReference type="EMBL" id="AWUE01022537">
    <property type="protein sequence ID" value="OMO57446.1"/>
    <property type="molecule type" value="Genomic_DNA"/>
</dbReference>
<evidence type="ECO:0000313" key="2">
    <source>
        <dbReference type="Proteomes" id="UP000187203"/>
    </source>
</evidence>
<gene>
    <name evidence="1" type="ORF">COLO4_35382</name>
</gene>
<keyword evidence="2" id="KW-1185">Reference proteome</keyword>
<accession>A0A1R3GH94</accession>
<name>A0A1R3GH94_9ROSI</name>